<comment type="similarity">
    <text evidence="1">Belongs to the DNA polymerase type-B family.</text>
</comment>
<dbReference type="GeneID" id="67278522"/>
<dbReference type="EMBL" id="MT090080">
    <property type="protein sequence ID" value="QRZ60387.1"/>
    <property type="molecule type" value="Genomic_DNA"/>
</dbReference>
<dbReference type="InterPro" id="IPR036397">
    <property type="entry name" value="RNaseH_sf"/>
</dbReference>
<evidence type="ECO:0000256" key="9">
    <source>
        <dbReference type="ARBA" id="ARBA00049244"/>
    </source>
</evidence>
<dbReference type="GO" id="GO:0000166">
    <property type="term" value="F:nucleotide binding"/>
    <property type="evidence" value="ECO:0007669"/>
    <property type="project" value="InterPro"/>
</dbReference>
<dbReference type="RefSeq" id="YP_010170405.1">
    <property type="nucleotide sequence ID" value="NC_057606.1"/>
</dbReference>
<dbReference type="InterPro" id="IPR012337">
    <property type="entry name" value="RNaseH-like_sf"/>
</dbReference>
<evidence type="ECO:0000256" key="8">
    <source>
        <dbReference type="ARBA" id="ARBA00023125"/>
    </source>
</evidence>
<evidence type="ECO:0000256" key="7">
    <source>
        <dbReference type="ARBA" id="ARBA00022932"/>
    </source>
</evidence>
<keyword evidence="6" id="KW-0235">DNA replication</keyword>
<name>A0A895KV26_9APHY</name>
<gene>
    <name evidence="11" type="primary">orf513</name>
</gene>
<sequence length="513" mass="59994">MQTKKYNINENLTLTPNLLKYYVSLFWADVFTQHKDNHFMLMCKVLFNNEIGSSEVKSIGQMRNVNYSDMNAYCEYLVNRLGILTDSYKDTKINQIIFTYFIRDGLAPENAKQLLIDPQYSCKSHSYNNAVLPISMNPIDYGQIDAQTKFDNYIRYVVSNKNFIYYIDIYNDYNIVQMKGSIDLQWKDTKISDNTFKRDIINNTIYFKDGAIVVKEKELKAQPMKTLSADVELINQTTVMAIDIETYLEDNVHKPFLIAGLINKDNYFHEFIKDSSQEAADVMINNFIARLIKFKDVKYVYAHNFSGFDGTFLLKYLINFNNTIFAKNEGLTFKTEPLIFNGRLISIKFKIKKGKQSRVIWFKDSYLMLPLSLRALGLAFNGDHIKTYLPFVNSYEGLLYVGDILDISYWKGIPQDEYNKIYSFFQNRKWSYQTESILYCYKDCKCLLEILNKFNNLVFKEFKVNVHDSLTLPSLAMKIFKAHFMKDNEIFKIVGRVEEDIREAYSGGCLHPS</sequence>
<evidence type="ECO:0000256" key="2">
    <source>
        <dbReference type="ARBA" id="ARBA00012417"/>
    </source>
</evidence>
<evidence type="ECO:0000256" key="1">
    <source>
        <dbReference type="ARBA" id="ARBA00005755"/>
    </source>
</evidence>
<evidence type="ECO:0000256" key="4">
    <source>
        <dbReference type="ARBA" id="ARBA00022679"/>
    </source>
</evidence>
<dbReference type="GO" id="GO:0003887">
    <property type="term" value="F:DNA-directed DNA polymerase activity"/>
    <property type="evidence" value="ECO:0007669"/>
    <property type="project" value="UniProtKB-KW"/>
</dbReference>
<evidence type="ECO:0000259" key="10">
    <source>
        <dbReference type="Pfam" id="PF03175"/>
    </source>
</evidence>
<organism evidence="11">
    <name type="scientific">Phanerochaete carnosa</name>
    <dbReference type="NCBI Taxonomy" id="231932"/>
    <lineage>
        <taxon>Eukaryota</taxon>
        <taxon>Fungi</taxon>
        <taxon>Dikarya</taxon>
        <taxon>Basidiomycota</taxon>
        <taxon>Agaricomycotina</taxon>
        <taxon>Agaricomycetes</taxon>
        <taxon>Polyporales</taxon>
        <taxon>Phanerochaetaceae</taxon>
        <taxon>Phanerochaete</taxon>
    </lineage>
</organism>
<keyword evidence="8" id="KW-0238">DNA-binding</keyword>
<dbReference type="AlphaFoldDB" id="A0A895KV26"/>
<evidence type="ECO:0000313" key="11">
    <source>
        <dbReference type="EMBL" id="QRZ60387.1"/>
    </source>
</evidence>
<reference evidence="11" key="1">
    <citation type="journal article" date="2020" name="Int. J. Biol. Macromol.">
        <title>The 206 kbp mitochondrial genome of Phanerochaete carnosa reveals dynamics of introns, accumulation of repeat sequences and plasmid-derived genes.</title>
        <authorList>
            <person name="Wang X."/>
            <person name="Song A."/>
            <person name="Wang F."/>
            <person name="Chen M."/>
            <person name="Li X."/>
            <person name="Li Q."/>
            <person name="Liu N."/>
        </authorList>
    </citation>
    <scope>NUCLEOTIDE SEQUENCE</scope>
</reference>
<dbReference type="PANTHER" id="PTHR33568:SF3">
    <property type="entry name" value="DNA-DIRECTED DNA POLYMERASE"/>
    <property type="match status" value="1"/>
</dbReference>
<dbReference type="InterPro" id="IPR004868">
    <property type="entry name" value="DNA-dir_DNA_pol_B_mt/vir"/>
</dbReference>
<evidence type="ECO:0000256" key="5">
    <source>
        <dbReference type="ARBA" id="ARBA00022695"/>
    </source>
</evidence>
<dbReference type="GO" id="GO:0003677">
    <property type="term" value="F:DNA binding"/>
    <property type="evidence" value="ECO:0007669"/>
    <property type="project" value="UniProtKB-KW"/>
</dbReference>
<feature type="domain" description="DNA-directed DNA polymerase family B mitochondria/virus" evidence="10">
    <location>
        <begin position="296"/>
        <end position="510"/>
    </location>
</feature>
<accession>A0A895KV26</accession>
<protein>
    <recommendedName>
        <fullName evidence="3">Probable DNA polymerase</fullName>
        <ecNumber evidence="2">2.7.7.7</ecNumber>
    </recommendedName>
</protein>
<dbReference type="Pfam" id="PF03175">
    <property type="entry name" value="DNA_pol_B_2"/>
    <property type="match status" value="1"/>
</dbReference>
<keyword evidence="7" id="KW-0239">DNA-directed DNA polymerase</keyword>
<evidence type="ECO:0000256" key="6">
    <source>
        <dbReference type="ARBA" id="ARBA00022705"/>
    </source>
</evidence>
<proteinExistence type="inferred from homology"/>
<comment type="catalytic activity">
    <reaction evidence="9">
        <text>DNA(n) + a 2'-deoxyribonucleoside 5'-triphosphate = DNA(n+1) + diphosphate</text>
        <dbReference type="Rhea" id="RHEA:22508"/>
        <dbReference type="Rhea" id="RHEA-COMP:17339"/>
        <dbReference type="Rhea" id="RHEA-COMP:17340"/>
        <dbReference type="ChEBI" id="CHEBI:33019"/>
        <dbReference type="ChEBI" id="CHEBI:61560"/>
        <dbReference type="ChEBI" id="CHEBI:173112"/>
        <dbReference type="EC" id="2.7.7.7"/>
    </reaction>
</comment>
<keyword evidence="11" id="KW-0496">Mitochondrion</keyword>
<keyword evidence="5" id="KW-0548">Nucleotidyltransferase</keyword>
<dbReference type="GO" id="GO:0006260">
    <property type="term" value="P:DNA replication"/>
    <property type="evidence" value="ECO:0007669"/>
    <property type="project" value="UniProtKB-KW"/>
</dbReference>
<dbReference type="Gene3D" id="3.30.420.10">
    <property type="entry name" value="Ribonuclease H-like superfamily/Ribonuclease H"/>
    <property type="match status" value="1"/>
</dbReference>
<geneLocation type="mitochondrion" evidence="11"/>
<dbReference type="PANTHER" id="PTHR33568">
    <property type="entry name" value="DNA POLYMERASE"/>
    <property type="match status" value="1"/>
</dbReference>
<keyword evidence="4" id="KW-0808">Transferase</keyword>
<evidence type="ECO:0000256" key="3">
    <source>
        <dbReference type="ARBA" id="ARBA00014385"/>
    </source>
</evidence>
<dbReference type="EC" id="2.7.7.7" evidence="2"/>
<dbReference type="SUPFAM" id="SSF53098">
    <property type="entry name" value="Ribonuclease H-like"/>
    <property type="match status" value="1"/>
</dbReference>